<protein>
    <recommendedName>
        <fullName evidence="3">Alpha/beta hydrolase</fullName>
    </recommendedName>
</protein>
<dbReference type="AlphaFoldDB" id="A0A4V5MMK0"/>
<evidence type="ECO:0000313" key="1">
    <source>
        <dbReference type="EMBL" id="TJZ53558.1"/>
    </source>
</evidence>
<reference evidence="1 2" key="1">
    <citation type="submission" date="2019-04" db="EMBL/GenBank/DDBJ databases">
        <title>Sphingobacterium olei sp. nov., isolated from oil-contaminated soil.</title>
        <authorList>
            <person name="Liu B."/>
        </authorList>
    </citation>
    <scope>NUCLEOTIDE SEQUENCE [LARGE SCALE GENOMIC DNA]</scope>
    <source>
        <strain evidence="1 2">HAL-9</strain>
    </source>
</reference>
<evidence type="ECO:0000313" key="2">
    <source>
        <dbReference type="Proteomes" id="UP000306808"/>
    </source>
</evidence>
<gene>
    <name evidence="1" type="ORF">FAZ15_16055</name>
</gene>
<dbReference type="RefSeq" id="WP_136902352.1">
    <property type="nucleotide sequence ID" value="NZ_SUME01000007.1"/>
</dbReference>
<comment type="caution">
    <text evidence="1">The sequence shown here is derived from an EMBL/GenBank/DDBJ whole genome shotgun (WGS) entry which is preliminary data.</text>
</comment>
<organism evidence="1 2">
    <name type="scientific">Sphingobacterium olei</name>
    <dbReference type="NCBI Taxonomy" id="2571155"/>
    <lineage>
        <taxon>Bacteria</taxon>
        <taxon>Pseudomonadati</taxon>
        <taxon>Bacteroidota</taxon>
        <taxon>Sphingobacteriia</taxon>
        <taxon>Sphingobacteriales</taxon>
        <taxon>Sphingobacteriaceae</taxon>
        <taxon>Sphingobacterium</taxon>
    </lineage>
</organism>
<dbReference type="EMBL" id="SUME01000007">
    <property type="protein sequence ID" value="TJZ53558.1"/>
    <property type="molecule type" value="Genomic_DNA"/>
</dbReference>
<proteinExistence type="predicted"/>
<dbReference type="OrthoDB" id="1274715at2"/>
<accession>A0A4V5MMK0</accession>
<sequence length="252" mass="28040">MNSPVNFIDRDGELPIFINGNTEGDHERGNSVYWDTQILRTIANSGLPNPGGQVHYVDGIRGFRWFRGQKQMSNDRALVASDRYIGGGMEAKRDFNKILSMLERDPKTNKITEKIQIYTHSRGAAFGAGYTDALLELIKKHADQFANPNDVIDFVLNLAPHQSNSIDAPSGSNSFSIDHTWDGLSGNDMGNNISFQTSTKSGQLGESHKNKTFKTEVGAFIKAYQESKGDNNRLINSFISRMRCYGIKVTVN</sequence>
<evidence type="ECO:0008006" key="3">
    <source>
        <dbReference type="Google" id="ProtNLM"/>
    </source>
</evidence>
<dbReference type="Proteomes" id="UP000306808">
    <property type="component" value="Unassembled WGS sequence"/>
</dbReference>
<keyword evidence="2" id="KW-1185">Reference proteome</keyword>
<name>A0A4V5MMK0_9SPHI</name>